<gene>
    <name evidence="2" type="ORF">CURHAP_LOCUS95</name>
</gene>
<accession>A0A6J5TC15</accession>
<proteinExistence type="predicted"/>
<evidence type="ECO:0000313" key="3">
    <source>
        <dbReference type="Proteomes" id="UP000507222"/>
    </source>
</evidence>
<dbReference type="InterPro" id="IPR005174">
    <property type="entry name" value="KIB1-4_b-propeller"/>
</dbReference>
<protein>
    <recommendedName>
        <fullName evidence="1">KIB1-4 beta-propeller domain-containing protein</fullName>
    </recommendedName>
</protein>
<feature type="domain" description="KIB1-4 beta-propeller" evidence="1">
    <location>
        <begin position="12"/>
        <end position="175"/>
    </location>
</feature>
<evidence type="ECO:0000313" key="2">
    <source>
        <dbReference type="EMBL" id="CAB4261410.1"/>
    </source>
</evidence>
<sequence length="208" mass="24291">MRQDSAPFISKVVASSTTDYTTTLVVCRPTDKSWTRIDKGLSFEDIEFISRELYAATNNPSESLIVFQFDTNNHDDHQQQQQQIQYRAERLVVLDDSWPDCVRFEHIFRINKRRLFLAKDFSTSTELLMITFPDNFLEEKLFLCPHDYAEEFQVFKLEFNNNAAANNGVPPPPPPRWVEIVGYCFYSKNAWNSVMPSTLTLMICLIWI</sequence>
<name>A0A6J5TC15_PRUAR</name>
<dbReference type="Pfam" id="PF03478">
    <property type="entry name" value="Beta-prop_KIB1-4"/>
    <property type="match status" value="1"/>
</dbReference>
<dbReference type="AlphaFoldDB" id="A0A6J5TC15"/>
<reference evidence="2 3" key="1">
    <citation type="submission" date="2020-05" db="EMBL/GenBank/DDBJ databases">
        <authorList>
            <person name="Campoy J."/>
            <person name="Schneeberger K."/>
            <person name="Spophaly S."/>
        </authorList>
    </citation>
    <scope>NUCLEOTIDE SEQUENCE [LARGE SCALE GENOMIC DNA]</scope>
    <source>
        <strain evidence="2">PruArmRojPasFocal</strain>
    </source>
</reference>
<dbReference type="EMBL" id="CAEKDK010000001">
    <property type="protein sequence ID" value="CAB4261410.1"/>
    <property type="molecule type" value="Genomic_DNA"/>
</dbReference>
<evidence type="ECO:0000259" key="1">
    <source>
        <dbReference type="Pfam" id="PF03478"/>
    </source>
</evidence>
<dbReference type="Proteomes" id="UP000507222">
    <property type="component" value="Unassembled WGS sequence"/>
</dbReference>
<organism evidence="2 3">
    <name type="scientific">Prunus armeniaca</name>
    <name type="common">Apricot</name>
    <name type="synonym">Armeniaca vulgaris</name>
    <dbReference type="NCBI Taxonomy" id="36596"/>
    <lineage>
        <taxon>Eukaryota</taxon>
        <taxon>Viridiplantae</taxon>
        <taxon>Streptophyta</taxon>
        <taxon>Embryophyta</taxon>
        <taxon>Tracheophyta</taxon>
        <taxon>Spermatophyta</taxon>
        <taxon>Magnoliopsida</taxon>
        <taxon>eudicotyledons</taxon>
        <taxon>Gunneridae</taxon>
        <taxon>Pentapetalae</taxon>
        <taxon>rosids</taxon>
        <taxon>fabids</taxon>
        <taxon>Rosales</taxon>
        <taxon>Rosaceae</taxon>
        <taxon>Amygdaloideae</taxon>
        <taxon>Amygdaleae</taxon>
        <taxon>Prunus</taxon>
    </lineage>
</organism>